<dbReference type="OrthoDB" id="1844048at2759"/>
<proteinExistence type="predicted"/>
<feature type="signal peptide" evidence="1">
    <location>
        <begin position="1"/>
        <end position="20"/>
    </location>
</feature>
<evidence type="ECO:0000256" key="1">
    <source>
        <dbReference type="SAM" id="SignalP"/>
    </source>
</evidence>
<dbReference type="Proteomes" id="UP000737018">
    <property type="component" value="Unassembled WGS sequence"/>
</dbReference>
<evidence type="ECO:0000313" key="3">
    <source>
        <dbReference type="Proteomes" id="UP000737018"/>
    </source>
</evidence>
<dbReference type="AlphaFoldDB" id="A0A8J4W652"/>
<organism evidence="2 3">
    <name type="scientific">Castanea mollissima</name>
    <name type="common">Chinese chestnut</name>
    <dbReference type="NCBI Taxonomy" id="60419"/>
    <lineage>
        <taxon>Eukaryota</taxon>
        <taxon>Viridiplantae</taxon>
        <taxon>Streptophyta</taxon>
        <taxon>Embryophyta</taxon>
        <taxon>Tracheophyta</taxon>
        <taxon>Spermatophyta</taxon>
        <taxon>Magnoliopsida</taxon>
        <taxon>eudicotyledons</taxon>
        <taxon>Gunneridae</taxon>
        <taxon>Pentapetalae</taxon>
        <taxon>rosids</taxon>
        <taxon>fabids</taxon>
        <taxon>Fagales</taxon>
        <taxon>Fagaceae</taxon>
        <taxon>Castanea</taxon>
    </lineage>
</organism>
<dbReference type="EMBL" id="JRKL02000128">
    <property type="protein sequence ID" value="KAF3974756.1"/>
    <property type="molecule type" value="Genomic_DNA"/>
</dbReference>
<protein>
    <submittedName>
        <fullName evidence="2">Uncharacterized protein</fullName>
    </submittedName>
</protein>
<keyword evidence="3" id="KW-1185">Reference proteome</keyword>
<gene>
    <name evidence="2" type="ORF">CMV_001935</name>
</gene>
<evidence type="ECO:0000313" key="2">
    <source>
        <dbReference type="EMBL" id="KAF3974756.1"/>
    </source>
</evidence>
<reference evidence="2" key="1">
    <citation type="submission" date="2020-03" db="EMBL/GenBank/DDBJ databases">
        <title>Castanea mollissima Vanexum genome sequencing.</title>
        <authorList>
            <person name="Staton M."/>
        </authorList>
    </citation>
    <scope>NUCLEOTIDE SEQUENCE</scope>
    <source>
        <tissue evidence="2">Leaf</tissue>
    </source>
</reference>
<keyword evidence="1" id="KW-0732">Signal</keyword>
<accession>A0A8J4W652</accession>
<name>A0A8J4W652_9ROSI</name>
<sequence>MATTWGVRVFLTMRLRGCSGDDDDDNNGDDNGGSVPRCPFRCPSMSLVVPACERSAPSVHQSTRPFYRRCAPSLNWPGHAFGAVTLKKLECSKQAYALDTLAWDNIIGFRSLLAFGIRVMISMKFFDL</sequence>
<comment type="caution">
    <text evidence="2">The sequence shown here is derived from an EMBL/GenBank/DDBJ whole genome shotgun (WGS) entry which is preliminary data.</text>
</comment>
<feature type="chain" id="PRO_5035310598" evidence="1">
    <location>
        <begin position="21"/>
        <end position="128"/>
    </location>
</feature>